<organism evidence="2 3">
    <name type="scientific">Victivallis lenta</name>
    <dbReference type="NCBI Taxonomy" id="2606640"/>
    <lineage>
        <taxon>Bacteria</taxon>
        <taxon>Pseudomonadati</taxon>
        <taxon>Lentisphaerota</taxon>
        <taxon>Lentisphaeria</taxon>
        <taxon>Victivallales</taxon>
        <taxon>Victivallaceae</taxon>
        <taxon>Victivallis</taxon>
    </lineage>
</organism>
<keyword evidence="1" id="KW-1133">Transmembrane helix</keyword>
<comment type="caution">
    <text evidence="2">The sequence shown here is derived from an EMBL/GenBank/DDBJ whole genome shotgun (WGS) entry which is preliminary data.</text>
</comment>
<dbReference type="RefSeq" id="WP_154416780.1">
    <property type="nucleotide sequence ID" value="NZ_DBFCGB010000124.1"/>
</dbReference>
<evidence type="ECO:0000313" key="3">
    <source>
        <dbReference type="Proteomes" id="UP000435649"/>
    </source>
</evidence>
<keyword evidence="1" id="KW-0472">Membrane</keyword>
<accession>A0A844FYL8</accession>
<gene>
    <name evidence="2" type="ORF">FYJ85_01620</name>
</gene>
<name>A0A844FYL8_9BACT</name>
<sequence>MYSIIIAVAAALLTGFVTGRDLGTAWGIVCGVAAFLIAQLIIMLVLRKKLNKLQLGMQQTMQAAQVRIQRQVQNFQQRPVGSPKLMQQKLEAMQNDALHETLRLTAAFDPYYRWNWMLARQINTMKMQLYFQLRDFARTDQLLPKCLLMDARSIAIKLVRMYRNEDPKLDSFYRKKCRRAKGEDGAFLACVYAWIKLRQDDPAKAIAALVEAKKNSDNPALIANYENLANNRPKHFSNAAFGDNWYALYLEEPKVRPQKVQQRMY</sequence>
<evidence type="ECO:0000313" key="2">
    <source>
        <dbReference type="EMBL" id="MST95745.1"/>
    </source>
</evidence>
<proteinExistence type="predicted"/>
<dbReference type="AlphaFoldDB" id="A0A844FYL8"/>
<protein>
    <submittedName>
        <fullName evidence="2">Uncharacterized protein</fullName>
    </submittedName>
</protein>
<keyword evidence="1" id="KW-0812">Transmembrane</keyword>
<evidence type="ECO:0000256" key="1">
    <source>
        <dbReference type="SAM" id="Phobius"/>
    </source>
</evidence>
<dbReference type="Proteomes" id="UP000435649">
    <property type="component" value="Unassembled WGS sequence"/>
</dbReference>
<reference evidence="2 3" key="1">
    <citation type="submission" date="2019-08" db="EMBL/GenBank/DDBJ databases">
        <title>In-depth cultivation of the pig gut microbiome towards novel bacterial diversity and tailored functional studies.</title>
        <authorList>
            <person name="Wylensek D."/>
            <person name="Hitch T.C.A."/>
            <person name="Clavel T."/>
        </authorList>
    </citation>
    <scope>NUCLEOTIDE SEQUENCE [LARGE SCALE GENOMIC DNA]</scope>
    <source>
        <strain evidence="2 3">BBE-744-WT-12</strain>
    </source>
</reference>
<dbReference type="EMBL" id="VUNS01000001">
    <property type="protein sequence ID" value="MST95745.1"/>
    <property type="molecule type" value="Genomic_DNA"/>
</dbReference>
<keyword evidence="3" id="KW-1185">Reference proteome</keyword>
<feature type="transmembrane region" description="Helical" evidence="1">
    <location>
        <begin position="25"/>
        <end position="46"/>
    </location>
</feature>